<evidence type="ECO:0000256" key="3">
    <source>
        <dbReference type="ARBA" id="ARBA00023125"/>
    </source>
</evidence>
<dbReference type="InterPro" id="IPR039420">
    <property type="entry name" value="WalR-like"/>
</dbReference>
<proteinExistence type="predicted"/>
<dbReference type="Pfam" id="PF00196">
    <property type="entry name" value="GerE"/>
    <property type="match status" value="1"/>
</dbReference>
<dbReference type="KEGG" id="fri:FraEuI1c_1325"/>
<dbReference type="InterPro" id="IPR011006">
    <property type="entry name" value="CheY-like_superfamily"/>
</dbReference>
<dbReference type="InterPro" id="IPR058245">
    <property type="entry name" value="NreC/VraR/RcsB-like_REC"/>
</dbReference>
<feature type="modified residue" description="4-aspartylphosphate" evidence="5">
    <location>
        <position position="60"/>
    </location>
</feature>
<evidence type="ECO:0000313" key="8">
    <source>
        <dbReference type="EMBL" id="ADP79392.1"/>
    </source>
</evidence>
<dbReference type="GO" id="GO:0000160">
    <property type="term" value="P:phosphorelay signal transduction system"/>
    <property type="evidence" value="ECO:0007669"/>
    <property type="project" value="InterPro"/>
</dbReference>
<dbReference type="AlphaFoldDB" id="E3J3Q5"/>
<keyword evidence="3" id="KW-0238">DNA-binding</keyword>
<dbReference type="InterPro" id="IPR016032">
    <property type="entry name" value="Sig_transdc_resp-reg_C-effctor"/>
</dbReference>
<gene>
    <name evidence="8" type="ordered locus">FraEuI1c_1325</name>
</gene>
<dbReference type="InParanoid" id="E3J3Q5"/>
<evidence type="ECO:0000259" key="6">
    <source>
        <dbReference type="PROSITE" id="PS50043"/>
    </source>
</evidence>
<dbReference type="Proteomes" id="UP000002484">
    <property type="component" value="Chromosome"/>
</dbReference>
<dbReference type="RefSeq" id="WP_013422512.1">
    <property type="nucleotide sequence ID" value="NC_014666.1"/>
</dbReference>
<dbReference type="PANTHER" id="PTHR43214:SF24">
    <property type="entry name" value="TRANSCRIPTIONAL REGULATORY PROTEIN NARL-RELATED"/>
    <property type="match status" value="1"/>
</dbReference>
<reference evidence="8 9" key="1">
    <citation type="submission" date="2010-10" db="EMBL/GenBank/DDBJ databases">
        <title>Complete sequence of Frankia sp. EuI1c.</title>
        <authorList>
            <consortium name="US DOE Joint Genome Institute"/>
            <person name="Lucas S."/>
            <person name="Copeland A."/>
            <person name="Lapidus A."/>
            <person name="Cheng J.-F."/>
            <person name="Bruce D."/>
            <person name="Goodwin L."/>
            <person name="Pitluck S."/>
            <person name="Chertkov O."/>
            <person name="Detter J.C."/>
            <person name="Han C."/>
            <person name="Tapia R."/>
            <person name="Land M."/>
            <person name="Hauser L."/>
            <person name="Jeffries C."/>
            <person name="Kyrpides N."/>
            <person name="Ivanova N."/>
            <person name="Mikhailova N."/>
            <person name="Beauchemin N."/>
            <person name="Sen A."/>
            <person name="Sur S.A."/>
            <person name="Gtari M."/>
            <person name="Wall L."/>
            <person name="Tisa L."/>
            <person name="Woyke T."/>
        </authorList>
    </citation>
    <scope>NUCLEOTIDE SEQUENCE [LARGE SCALE GENOMIC DNA]</scope>
    <source>
        <strain evidence="9">DSM 45817 / CECT 9037 / EuI1c</strain>
    </source>
</reference>
<keyword evidence="2" id="KW-0805">Transcription regulation</keyword>
<keyword evidence="4" id="KW-0804">Transcription</keyword>
<dbReference type="OrthoDB" id="9808843at2"/>
<keyword evidence="9" id="KW-1185">Reference proteome</keyword>
<dbReference type="SMART" id="SM00448">
    <property type="entry name" value="REC"/>
    <property type="match status" value="1"/>
</dbReference>
<dbReference type="GO" id="GO:0006355">
    <property type="term" value="P:regulation of DNA-templated transcription"/>
    <property type="evidence" value="ECO:0007669"/>
    <property type="project" value="InterPro"/>
</dbReference>
<dbReference type="SUPFAM" id="SSF46894">
    <property type="entry name" value="C-terminal effector domain of the bipartite response regulators"/>
    <property type="match status" value="1"/>
</dbReference>
<dbReference type="InterPro" id="IPR001789">
    <property type="entry name" value="Sig_transdc_resp-reg_receiver"/>
</dbReference>
<feature type="domain" description="Response regulatory" evidence="7">
    <location>
        <begin position="9"/>
        <end position="125"/>
    </location>
</feature>
<dbReference type="STRING" id="298654.FraEuI1c_1325"/>
<dbReference type="PRINTS" id="PR00038">
    <property type="entry name" value="HTHLUXR"/>
</dbReference>
<evidence type="ECO:0000259" key="7">
    <source>
        <dbReference type="PROSITE" id="PS50110"/>
    </source>
</evidence>
<evidence type="ECO:0000256" key="2">
    <source>
        <dbReference type="ARBA" id="ARBA00023015"/>
    </source>
</evidence>
<dbReference type="HOGENOM" id="CLU_000445_90_10_11"/>
<dbReference type="PROSITE" id="PS50110">
    <property type="entry name" value="RESPONSE_REGULATORY"/>
    <property type="match status" value="1"/>
</dbReference>
<feature type="domain" description="HTH luxR-type" evidence="6">
    <location>
        <begin position="144"/>
        <end position="209"/>
    </location>
</feature>
<protein>
    <submittedName>
        <fullName evidence="8">Two component transcriptional regulator, LuxR family</fullName>
    </submittedName>
</protein>
<organism evidence="8 9">
    <name type="scientific">Pseudofrankia inefficax (strain DSM 45817 / CECT 9037 / DDB 130130 / EuI1c)</name>
    <name type="common">Frankia inefficax</name>
    <dbReference type="NCBI Taxonomy" id="298654"/>
    <lineage>
        <taxon>Bacteria</taxon>
        <taxon>Bacillati</taxon>
        <taxon>Actinomycetota</taxon>
        <taxon>Actinomycetes</taxon>
        <taxon>Frankiales</taxon>
        <taxon>Frankiaceae</taxon>
        <taxon>Pseudofrankia</taxon>
    </lineage>
</organism>
<dbReference type="Pfam" id="PF00072">
    <property type="entry name" value="Response_reg"/>
    <property type="match status" value="1"/>
</dbReference>
<dbReference type="Gene3D" id="3.40.50.2300">
    <property type="match status" value="1"/>
</dbReference>
<dbReference type="PROSITE" id="PS50043">
    <property type="entry name" value="HTH_LUXR_2"/>
    <property type="match status" value="1"/>
</dbReference>
<evidence type="ECO:0000256" key="1">
    <source>
        <dbReference type="ARBA" id="ARBA00022553"/>
    </source>
</evidence>
<name>E3J3Q5_PSEI1</name>
<sequence length="232" mass="25420">MTRTLDPIRILLADDHALFRDGIRQILETAPDLVVVGEAGSSDTVVVAALRTRPDVILLDVEMPGADVTVTVATLRRVVPEAHILVLTMYDGPQLVRNLIGLGIRGYLLKSATRHELMSAIRGACHDDTRVSLVVSPESVTLAQVRGEQPLSRRERDVLELAAEAMTNIQIASRLSLTEATVKRHMHNIFGKLHATSRIDAINKAVAARLITPPRPDLDAKRLSSCPGRRTR</sequence>
<dbReference type="eggNOG" id="COG2197">
    <property type="taxonomic scope" value="Bacteria"/>
</dbReference>
<dbReference type="PANTHER" id="PTHR43214">
    <property type="entry name" value="TWO-COMPONENT RESPONSE REGULATOR"/>
    <property type="match status" value="1"/>
</dbReference>
<accession>E3J3Q5</accession>
<dbReference type="GO" id="GO:0003677">
    <property type="term" value="F:DNA binding"/>
    <property type="evidence" value="ECO:0007669"/>
    <property type="project" value="UniProtKB-KW"/>
</dbReference>
<dbReference type="CDD" id="cd06170">
    <property type="entry name" value="LuxR_C_like"/>
    <property type="match status" value="1"/>
</dbReference>
<dbReference type="SMART" id="SM00421">
    <property type="entry name" value="HTH_LUXR"/>
    <property type="match status" value="1"/>
</dbReference>
<dbReference type="CDD" id="cd17535">
    <property type="entry name" value="REC_NarL-like"/>
    <property type="match status" value="1"/>
</dbReference>
<dbReference type="EMBL" id="CP002299">
    <property type="protein sequence ID" value="ADP79392.1"/>
    <property type="molecule type" value="Genomic_DNA"/>
</dbReference>
<dbReference type="InterPro" id="IPR000792">
    <property type="entry name" value="Tscrpt_reg_LuxR_C"/>
</dbReference>
<dbReference type="SUPFAM" id="SSF52172">
    <property type="entry name" value="CheY-like"/>
    <property type="match status" value="1"/>
</dbReference>
<evidence type="ECO:0000256" key="5">
    <source>
        <dbReference type="PROSITE-ProRule" id="PRU00169"/>
    </source>
</evidence>
<evidence type="ECO:0000256" key="4">
    <source>
        <dbReference type="ARBA" id="ARBA00023163"/>
    </source>
</evidence>
<evidence type="ECO:0000313" key="9">
    <source>
        <dbReference type="Proteomes" id="UP000002484"/>
    </source>
</evidence>
<keyword evidence="1 5" id="KW-0597">Phosphoprotein</keyword>